<keyword evidence="1" id="KW-0812">Transmembrane</keyword>
<evidence type="ECO:0000256" key="1">
    <source>
        <dbReference type="SAM" id="Phobius"/>
    </source>
</evidence>
<name>A0A9K3JMW1_HELAN</name>
<evidence type="ECO:0008006" key="4">
    <source>
        <dbReference type="Google" id="ProtNLM"/>
    </source>
</evidence>
<reference evidence="2" key="1">
    <citation type="journal article" date="2017" name="Nature">
        <title>The sunflower genome provides insights into oil metabolism, flowering and Asterid evolution.</title>
        <authorList>
            <person name="Badouin H."/>
            <person name="Gouzy J."/>
            <person name="Grassa C.J."/>
            <person name="Murat F."/>
            <person name="Staton S.E."/>
            <person name="Cottret L."/>
            <person name="Lelandais-Briere C."/>
            <person name="Owens G.L."/>
            <person name="Carrere S."/>
            <person name="Mayjonade B."/>
            <person name="Legrand L."/>
            <person name="Gill N."/>
            <person name="Kane N.C."/>
            <person name="Bowers J.E."/>
            <person name="Hubner S."/>
            <person name="Bellec A."/>
            <person name="Berard A."/>
            <person name="Berges H."/>
            <person name="Blanchet N."/>
            <person name="Boniface M.C."/>
            <person name="Brunel D."/>
            <person name="Catrice O."/>
            <person name="Chaidir N."/>
            <person name="Claudel C."/>
            <person name="Donnadieu C."/>
            <person name="Faraut T."/>
            <person name="Fievet G."/>
            <person name="Helmstetter N."/>
            <person name="King M."/>
            <person name="Knapp S.J."/>
            <person name="Lai Z."/>
            <person name="Le Paslier M.C."/>
            <person name="Lippi Y."/>
            <person name="Lorenzon L."/>
            <person name="Mandel J.R."/>
            <person name="Marage G."/>
            <person name="Marchand G."/>
            <person name="Marquand E."/>
            <person name="Bret-Mestries E."/>
            <person name="Morien E."/>
            <person name="Nambeesan S."/>
            <person name="Nguyen T."/>
            <person name="Pegot-Espagnet P."/>
            <person name="Pouilly N."/>
            <person name="Raftis F."/>
            <person name="Sallet E."/>
            <person name="Schiex T."/>
            <person name="Thomas J."/>
            <person name="Vandecasteele C."/>
            <person name="Vares D."/>
            <person name="Vear F."/>
            <person name="Vautrin S."/>
            <person name="Crespi M."/>
            <person name="Mangin B."/>
            <person name="Burke J.M."/>
            <person name="Salse J."/>
            <person name="Munos S."/>
            <person name="Vincourt P."/>
            <person name="Rieseberg L.H."/>
            <person name="Langlade N.B."/>
        </authorList>
    </citation>
    <scope>NUCLEOTIDE SEQUENCE</scope>
    <source>
        <tissue evidence="2">Leaves</tissue>
    </source>
</reference>
<reference evidence="2" key="2">
    <citation type="submission" date="2020-06" db="EMBL/GenBank/DDBJ databases">
        <title>Helianthus annuus Genome sequencing and assembly Release 2.</title>
        <authorList>
            <person name="Gouzy J."/>
            <person name="Langlade N."/>
            <person name="Munos S."/>
        </authorList>
    </citation>
    <scope>NUCLEOTIDE SEQUENCE</scope>
    <source>
        <tissue evidence="2">Leaves</tissue>
    </source>
</reference>
<dbReference type="EMBL" id="MNCJ02000317">
    <property type="protein sequence ID" value="KAF5817832.1"/>
    <property type="molecule type" value="Genomic_DNA"/>
</dbReference>
<dbReference type="Proteomes" id="UP000215914">
    <property type="component" value="Unassembled WGS sequence"/>
</dbReference>
<dbReference type="Gramene" id="mRNA:HanXRQr2_Chr02g0057611">
    <property type="protein sequence ID" value="CDS:HanXRQr2_Chr02g0057611.1"/>
    <property type="gene ID" value="HanXRQr2_Chr02g0057611"/>
</dbReference>
<keyword evidence="3" id="KW-1185">Reference proteome</keyword>
<evidence type="ECO:0000313" key="2">
    <source>
        <dbReference type="EMBL" id="KAF5817832.1"/>
    </source>
</evidence>
<gene>
    <name evidence="2" type="ORF">HanXRQr2_Chr02g0057611</name>
</gene>
<evidence type="ECO:0000313" key="3">
    <source>
        <dbReference type="Proteomes" id="UP000215914"/>
    </source>
</evidence>
<organism evidence="2 3">
    <name type="scientific">Helianthus annuus</name>
    <name type="common">Common sunflower</name>
    <dbReference type="NCBI Taxonomy" id="4232"/>
    <lineage>
        <taxon>Eukaryota</taxon>
        <taxon>Viridiplantae</taxon>
        <taxon>Streptophyta</taxon>
        <taxon>Embryophyta</taxon>
        <taxon>Tracheophyta</taxon>
        <taxon>Spermatophyta</taxon>
        <taxon>Magnoliopsida</taxon>
        <taxon>eudicotyledons</taxon>
        <taxon>Gunneridae</taxon>
        <taxon>Pentapetalae</taxon>
        <taxon>asterids</taxon>
        <taxon>campanulids</taxon>
        <taxon>Asterales</taxon>
        <taxon>Asteraceae</taxon>
        <taxon>Asteroideae</taxon>
        <taxon>Heliantheae alliance</taxon>
        <taxon>Heliantheae</taxon>
        <taxon>Helianthus</taxon>
    </lineage>
</organism>
<comment type="caution">
    <text evidence="2">The sequence shown here is derived from an EMBL/GenBank/DDBJ whole genome shotgun (WGS) entry which is preliminary data.</text>
</comment>
<accession>A0A9K3JMW1</accession>
<keyword evidence="1" id="KW-1133">Transmembrane helix</keyword>
<proteinExistence type="predicted"/>
<sequence>MGGEVLPIILLSCVRAGGGRVSAHLGEPLGWRRSSSRPWPQRPVSHIQKKKKNLVVPKNKPSKCSYIYSHKPQHIYNSTMYYSPELVVLSLPILSLFFYVLFINQTKSKSKEKEAPEPRGDWPIIGHLHLLGGGDKLLYRMLDYSGVFTGHGSVRYRITGTGQLVRIRTGHGLWLWISSLHFVWLKKWSV</sequence>
<keyword evidence="1" id="KW-0472">Membrane</keyword>
<feature type="transmembrane region" description="Helical" evidence="1">
    <location>
        <begin position="86"/>
        <end position="103"/>
    </location>
</feature>
<dbReference type="AlphaFoldDB" id="A0A9K3JMW1"/>
<protein>
    <recommendedName>
        <fullName evidence="4">Cytochrome P450</fullName>
    </recommendedName>
</protein>